<dbReference type="SUPFAM" id="SSF81321">
    <property type="entry name" value="Family A G protein-coupled receptor-like"/>
    <property type="match status" value="1"/>
</dbReference>
<feature type="transmembrane region" description="Helical" evidence="5">
    <location>
        <begin position="58"/>
        <end position="79"/>
    </location>
</feature>
<gene>
    <name evidence="6" type="ORF">CYCCA115_LOCUS16796</name>
</gene>
<dbReference type="PANTHER" id="PTHR23112:SF0">
    <property type="entry name" value="TRANSMEMBRANE PROTEIN 116"/>
    <property type="match status" value="1"/>
</dbReference>
<sequence length="400" mass="45398">MDSLSTDGEETLSSLTDAQEEVMSICMVISGLLSMFGSTTIVYRVLKKKKDKKPFDRIMLGLSTFDIIGSFSFVLTPFALPAATSPRVWAAGNDASCSFLGYLSQLSIGAAWYSCLLSFYFLATLRLRVSNDDFAVRFEPYIHGLSIFYFLFTATIGVPFHLYRETELGLGCWVTNRVPLDCTRNLDCIGHIVAWFYGGLCLFFTMVALPLNYFFTYCFVRQTLKILARHNPIQAMQVRKLGVQGTLYVLAFFISYGPQLIIRIFAIAYSYERSAEPGIYWLLVLNSICYPLQGFLNMFVYSRPNFLKLREAGMPLFQALRAACFQNDIPKAMEQRTLRVRSSKHYDSSEEITKFLSNVERRASAVSIKKPVRHYEESSLGFLPEVIEVVPNDEESTAEE</sequence>
<dbReference type="EMBL" id="CAKOGP040001947">
    <property type="protein sequence ID" value="CAJ1957610.1"/>
    <property type="molecule type" value="Genomic_DNA"/>
</dbReference>
<evidence type="ECO:0000256" key="2">
    <source>
        <dbReference type="ARBA" id="ARBA00022692"/>
    </source>
</evidence>
<evidence type="ECO:0000256" key="5">
    <source>
        <dbReference type="SAM" id="Phobius"/>
    </source>
</evidence>
<organism evidence="6 7">
    <name type="scientific">Cylindrotheca closterium</name>
    <dbReference type="NCBI Taxonomy" id="2856"/>
    <lineage>
        <taxon>Eukaryota</taxon>
        <taxon>Sar</taxon>
        <taxon>Stramenopiles</taxon>
        <taxon>Ochrophyta</taxon>
        <taxon>Bacillariophyta</taxon>
        <taxon>Bacillariophyceae</taxon>
        <taxon>Bacillariophycidae</taxon>
        <taxon>Bacillariales</taxon>
        <taxon>Bacillariaceae</taxon>
        <taxon>Cylindrotheca</taxon>
    </lineage>
</organism>
<feature type="transmembrane region" description="Helical" evidence="5">
    <location>
        <begin position="99"/>
        <end position="123"/>
    </location>
</feature>
<evidence type="ECO:0000256" key="4">
    <source>
        <dbReference type="ARBA" id="ARBA00023136"/>
    </source>
</evidence>
<dbReference type="Gene3D" id="1.20.1070.10">
    <property type="entry name" value="Rhodopsin 7-helix transmembrane proteins"/>
    <property type="match status" value="1"/>
</dbReference>
<keyword evidence="2 5" id="KW-0812">Transmembrane</keyword>
<accession>A0AAD2PVV4</accession>
<feature type="transmembrane region" description="Helical" evidence="5">
    <location>
        <begin position="194"/>
        <end position="220"/>
    </location>
</feature>
<proteinExistence type="predicted"/>
<evidence type="ECO:0000256" key="3">
    <source>
        <dbReference type="ARBA" id="ARBA00022989"/>
    </source>
</evidence>
<dbReference type="GO" id="GO:0007189">
    <property type="term" value="P:adenylate cyclase-activating G protein-coupled receptor signaling pathway"/>
    <property type="evidence" value="ECO:0007669"/>
    <property type="project" value="TreeGrafter"/>
</dbReference>
<evidence type="ECO:0000256" key="1">
    <source>
        <dbReference type="ARBA" id="ARBA00004141"/>
    </source>
</evidence>
<evidence type="ECO:0008006" key="8">
    <source>
        <dbReference type="Google" id="ProtNLM"/>
    </source>
</evidence>
<keyword evidence="7" id="KW-1185">Reference proteome</keyword>
<feature type="transmembrane region" description="Helical" evidence="5">
    <location>
        <begin position="144"/>
        <end position="163"/>
    </location>
</feature>
<comment type="subcellular location">
    <subcellularLocation>
        <location evidence="1">Membrane</location>
        <topology evidence="1">Multi-pass membrane protein</topology>
    </subcellularLocation>
</comment>
<dbReference type="GO" id="GO:0004930">
    <property type="term" value="F:G protein-coupled receptor activity"/>
    <property type="evidence" value="ECO:0007669"/>
    <property type="project" value="TreeGrafter"/>
</dbReference>
<dbReference type="AlphaFoldDB" id="A0AAD2PVV4"/>
<dbReference type="PANTHER" id="PTHR23112">
    <property type="entry name" value="G PROTEIN-COUPLED RECEPTOR 157-RELATED"/>
    <property type="match status" value="1"/>
</dbReference>
<feature type="transmembrane region" description="Helical" evidence="5">
    <location>
        <begin position="241"/>
        <end position="266"/>
    </location>
</feature>
<feature type="transmembrane region" description="Helical" evidence="5">
    <location>
        <begin position="278"/>
        <end position="300"/>
    </location>
</feature>
<name>A0AAD2PVV4_9STRA</name>
<keyword evidence="3 5" id="KW-1133">Transmembrane helix</keyword>
<reference evidence="6" key="1">
    <citation type="submission" date="2023-08" db="EMBL/GenBank/DDBJ databases">
        <authorList>
            <person name="Audoor S."/>
            <person name="Bilcke G."/>
        </authorList>
    </citation>
    <scope>NUCLEOTIDE SEQUENCE</scope>
</reference>
<comment type="caution">
    <text evidence="6">The sequence shown here is derived from an EMBL/GenBank/DDBJ whole genome shotgun (WGS) entry which is preliminary data.</text>
</comment>
<protein>
    <recommendedName>
        <fullName evidence="8">G-protein coupled receptors family 1 profile domain-containing protein</fullName>
    </recommendedName>
</protein>
<keyword evidence="4 5" id="KW-0472">Membrane</keyword>
<evidence type="ECO:0000313" key="7">
    <source>
        <dbReference type="Proteomes" id="UP001295423"/>
    </source>
</evidence>
<feature type="transmembrane region" description="Helical" evidence="5">
    <location>
        <begin position="22"/>
        <end position="46"/>
    </location>
</feature>
<evidence type="ECO:0000313" key="6">
    <source>
        <dbReference type="EMBL" id="CAJ1957610.1"/>
    </source>
</evidence>
<dbReference type="Proteomes" id="UP001295423">
    <property type="component" value="Unassembled WGS sequence"/>
</dbReference>
<dbReference type="GO" id="GO:0005886">
    <property type="term" value="C:plasma membrane"/>
    <property type="evidence" value="ECO:0007669"/>
    <property type="project" value="TreeGrafter"/>
</dbReference>